<dbReference type="Pfam" id="PF13252">
    <property type="entry name" value="Phage_capsid_3"/>
    <property type="match status" value="1"/>
</dbReference>
<dbReference type="Proteomes" id="UP000539957">
    <property type="component" value="Unassembled WGS sequence"/>
</dbReference>
<dbReference type="RefSeq" id="WP_184273391.1">
    <property type="nucleotide sequence ID" value="NZ_JACHKY010000007.1"/>
</dbReference>
<reference evidence="1 2" key="1">
    <citation type="submission" date="2020-08" db="EMBL/GenBank/DDBJ databases">
        <title>Functional genomics of gut bacteria from endangered species of beetles.</title>
        <authorList>
            <person name="Carlos-Shanley C."/>
        </authorList>
    </citation>
    <scope>NUCLEOTIDE SEQUENCE [LARGE SCALE GENOMIC DNA]</scope>
    <source>
        <strain evidence="1 2">S00123</strain>
    </source>
</reference>
<proteinExistence type="predicted"/>
<dbReference type="InterPro" id="IPR025267">
    <property type="entry name" value="ORF017-like"/>
</dbReference>
<dbReference type="AlphaFoldDB" id="A0A7W7N4N7"/>
<organism evidence="1 2">
    <name type="scientific">Brevundimonas bullata</name>
    <dbReference type="NCBI Taxonomy" id="13160"/>
    <lineage>
        <taxon>Bacteria</taxon>
        <taxon>Pseudomonadati</taxon>
        <taxon>Pseudomonadota</taxon>
        <taxon>Alphaproteobacteria</taxon>
        <taxon>Caulobacterales</taxon>
        <taxon>Caulobacteraceae</taxon>
        <taxon>Brevundimonas</taxon>
    </lineage>
</organism>
<evidence type="ECO:0000313" key="1">
    <source>
        <dbReference type="EMBL" id="MBB4799668.1"/>
    </source>
</evidence>
<keyword evidence="2" id="KW-1185">Reference proteome</keyword>
<sequence length="366" mass="39130">MANTVAATGLTVQQWEDKFFTEYLQELPIKSMMGSDENAVIQVKEDLTKKKGDVITIALVNRLTNAAVTGSSTLEGNEEALDSRSHDITVNKRRNAVRVAEMEEQKSAIELRQAGRAVLKDWAMEDTRDLVINALGSINGVGFSASTEAQRDAWLVDNADRVVFGAAAAGLTDFSADAALLDTTADLFTTAVLDKMIYKAKTSNPKVRPVRDSGNGRRYWVVLAHPAAFSDLRASMTATLAATASTLEGSKLFEGGDLHWNGAIVKECDNLPVYTNLGAAGTAEVTPVYLLGAQAIGIAYAKRWRSRTEEFDYGDKHGVAIDGIYGVNKLQFGSGAGDRDDLKDHGVVTGYVATTAAGNTTGIAAS</sequence>
<accession>A0A7W7N4N7</accession>
<dbReference type="EMBL" id="JACHKY010000007">
    <property type="protein sequence ID" value="MBB4799668.1"/>
    <property type="molecule type" value="Genomic_DNA"/>
</dbReference>
<gene>
    <name evidence="1" type="ORF">HNP32_003428</name>
</gene>
<name>A0A7W7N4N7_9CAUL</name>
<evidence type="ECO:0000313" key="2">
    <source>
        <dbReference type="Proteomes" id="UP000539957"/>
    </source>
</evidence>
<protein>
    <submittedName>
        <fullName evidence="1">N4-gp56 family major capsid protein</fullName>
    </submittedName>
</protein>
<comment type="caution">
    <text evidence="1">The sequence shown here is derived from an EMBL/GenBank/DDBJ whole genome shotgun (WGS) entry which is preliminary data.</text>
</comment>